<proteinExistence type="inferred from homology"/>
<keyword evidence="2 9" id="KW-0813">Transport</keyword>
<feature type="region of interest" description="Disordered" evidence="10">
    <location>
        <begin position="1"/>
        <end position="43"/>
    </location>
</feature>
<evidence type="ECO:0000313" key="12">
    <source>
        <dbReference type="EMBL" id="WFP05674.1"/>
    </source>
</evidence>
<dbReference type="InterPro" id="IPR007387">
    <property type="entry name" value="TRAP_DctQ"/>
</dbReference>
<feature type="compositionally biased region" description="Polar residues" evidence="10">
    <location>
        <begin position="21"/>
        <end position="43"/>
    </location>
</feature>
<evidence type="ECO:0000256" key="10">
    <source>
        <dbReference type="SAM" id="MobiDB-lite"/>
    </source>
</evidence>
<keyword evidence="4 9" id="KW-0997">Cell inner membrane</keyword>
<comment type="similarity">
    <text evidence="8 9">Belongs to the TRAP transporter small permease family.</text>
</comment>
<accession>A0ABY8GM74</accession>
<evidence type="ECO:0000259" key="11">
    <source>
        <dbReference type="Pfam" id="PF04290"/>
    </source>
</evidence>
<feature type="transmembrane region" description="Helical" evidence="9">
    <location>
        <begin position="69"/>
        <end position="90"/>
    </location>
</feature>
<dbReference type="EMBL" id="CP121261">
    <property type="protein sequence ID" value="WFP05674.1"/>
    <property type="molecule type" value="Genomic_DNA"/>
</dbReference>
<evidence type="ECO:0000256" key="3">
    <source>
        <dbReference type="ARBA" id="ARBA00022475"/>
    </source>
</evidence>
<dbReference type="Proteomes" id="UP001214170">
    <property type="component" value="Chromosome"/>
</dbReference>
<dbReference type="PANTHER" id="PTHR35011:SF11">
    <property type="entry name" value="TRAP TRANSPORTER SMALL PERMEASE PROTEIN"/>
    <property type="match status" value="1"/>
</dbReference>
<evidence type="ECO:0000256" key="8">
    <source>
        <dbReference type="ARBA" id="ARBA00038436"/>
    </source>
</evidence>
<sequence length="223" mass="25234">MHSNAKAAPMAAVSHRPGPVSTPSHANPSTSHAGPSSGPHQTSVDDIVHSFEEADQHKVDLSSYQPEDWICLAIFWMMSLLVFLQFFSRYVLNDSFAWTEELAVYCLIGVVFLGAAMCVRTCRHIQVDFLYRYLPKPVGRVLATAIDILRTAFFGYAVWLTYRYIVLVGDEPMTTLFWNKSYVYWVALAGFAMMFLRSLQVSARNWRQGYSILENPAAYDAQD</sequence>
<comment type="subunit">
    <text evidence="9">The complex comprises the extracytoplasmic solute receptor protein and the two transmembrane proteins.</text>
</comment>
<evidence type="ECO:0000256" key="7">
    <source>
        <dbReference type="ARBA" id="ARBA00023136"/>
    </source>
</evidence>
<evidence type="ECO:0000256" key="2">
    <source>
        <dbReference type="ARBA" id="ARBA00022448"/>
    </source>
</evidence>
<feature type="transmembrane region" description="Helical" evidence="9">
    <location>
        <begin position="141"/>
        <end position="162"/>
    </location>
</feature>
<evidence type="ECO:0000313" key="13">
    <source>
        <dbReference type="Proteomes" id="UP001214170"/>
    </source>
</evidence>
<name>A0ABY8GM74_9BURK</name>
<feature type="domain" description="Tripartite ATP-independent periplasmic transporters DctQ component" evidence="11">
    <location>
        <begin position="78"/>
        <end position="207"/>
    </location>
</feature>
<comment type="subcellular location">
    <subcellularLocation>
        <location evidence="1 9">Cell inner membrane</location>
        <topology evidence="1 9">Multi-pass membrane protein</topology>
    </subcellularLocation>
</comment>
<evidence type="ECO:0000256" key="4">
    <source>
        <dbReference type="ARBA" id="ARBA00022519"/>
    </source>
</evidence>
<keyword evidence="5 9" id="KW-0812">Transmembrane</keyword>
<dbReference type="Pfam" id="PF04290">
    <property type="entry name" value="DctQ"/>
    <property type="match status" value="1"/>
</dbReference>
<dbReference type="PANTHER" id="PTHR35011">
    <property type="entry name" value="2,3-DIKETO-L-GULONATE TRAP TRANSPORTER SMALL PERMEASE PROTEIN YIAM"/>
    <property type="match status" value="1"/>
</dbReference>
<dbReference type="InterPro" id="IPR055348">
    <property type="entry name" value="DctQ"/>
</dbReference>
<evidence type="ECO:0000256" key="9">
    <source>
        <dbReference type="RuleBase" id="RU369079"/>
    </source>
</evidence>
<dbReference type="RefSeq" id="WP_268081176.1">
    <property type="nucleotide sequence ID" value="NZ_CP106885.1"/>
</dbReference>
<gene>
    <name evidence="12" type="ORF">P8T11_15135</name>
</gene>
<feature type="transmembrane region" description="Helical" evidence="9">
    <location>
        <begin position="182"/>
        <end position="199"/>
    </location>
</feature>
<keyword evidence="7 9" id="KW-0472">Membrane</keyword>
<organism evidence="12 13">
    <name type="scientific">Achromobacter spanius</name>
    <dbReference type="NCBI Taxonomy" id="217203"/>
    <lineage>
        <taxon>Bacteria</taxon>
        <taxon>Pseudomonadati</taxon>
        <taxon>Pseudomonadota</taxon>
        <taxon>Betaproteobacteria</taxon>
        <taxon>Burkholderiales</taxon>
        <taxon>Alcaligenaceae</taxon>
        <taxon>Achromobacter</taxon>
    </lineage>
</organism>
<evidence type="ECO:0000256" key="1">
    <source>
        <dbReference type="ARBA" id="ARBA00004429"/>
    </source>
</evidence>
<keyword evidence="6 9" id="KW-1133">Transmembrane helix</keyword>
<evidence type="ECO:0000256" key="5">
    <source>
        <dbReference type="ARBA" id="ARBA00022692"/>
    </source>
</evidence>
<keyword evidence="3" id="KW-1003">Cell membrane</keyword>
<reference evidence="12 13" key="1">
    <citation type="submission" date="2023-03" db="EMBL/GenBank/DDBJ databases">
        <title>Achromobacter spanius LIG8.</title>
        <authorList>
            <person name="Shrestha S."/>
        </authorList>
    </citation>
    <scope>NUCLEOTIDE SEQUENCE [LARGE SCALE GENOMIC DNA]</scope>
    <source>
        <strain evidence="12 13">LIG8</strain>
    </source>
</reference>
<feature type="transmembrane region" description="Helical" evidence="9">
    <location>
        <begin position="102"/>
        <end position="120"/>
    </location>
</feature>
<evidence type="ECO:0000256" key="6">
    <source>
        <dbReference type="ARBA" id="ARBA00022989"/>
    </source>
</evidence>
<protein>
    <recommendedName>
        <fullName evidence="9">TRAP transporter small permease protein</fullName>
    </recommendedName>
</protein>
<comment type="function">
    <text evidence="9">Part of the tripartite ATP-independent periplasmic (TRAP) transport system.</text>
</comment>
<keyword evidence="13" id="KW-1185">Reference proteome</keyword>